<proteinExistence type="predicted"/>
<dbReference type="OrthoDB" id="5852080at2"/>
<organism evidence="2 3">
    <name type="scientific">Pseudoalteromonas luteoviolacea H33</name>
    <dbReference type="NCBI Taxonomy" id="1365251"/>
    <lineage>
        <taxon>Bacteria</taxon>
        <taxon>Pseudomonadati</taxon>
        <taxon>Pseudomonadota</taxon>
        <taxon>Gammaproteobacteria</taxon>
        <taxon>Alteromonadales</taxon>
        <taxon>Pseudoalteromonadaceae</taxon>
        <taxon>Pseudoalteromonas</taxon>
    </lineage>
</organism>
<dbReference type="EMBL" id="AUXZ01000083">
    <property type="protein sequence ID" value="KZN49195.1"/>
    <property type="molecule type" value="Genomic_DNA"/>
</dbReference>
<dbReference type="AlphaFoldDB" id="A0A162AG59"/>
<dbReference type="RefSeq" id="WP_063362732.1">
    <property type="nucleotide sequence ID" value="NZ_AUXZ01000083.1"/>
</dbReference>
<feature type="chain" id="PRO_5007831630" description="CARDB domain-containing protein" evidence="1">
    <location>
        <begin position="22"/>
        <end position="316"/>
    </location>
</feature>
<feature type="signal peptide" evidence="1">
    <location>
        <begin position="1"/>
        <end position="21"/>
    </location>
</feature>
<name>A0A162AG59_9GAMM</name>
<dbReference type="PATRIC" id="fig|1365251.3.peg.3394"/>
<evidence type="ECO:0000256" key="1">
    <source>
        <dbReference type="SAM" id="SignalP"/>
    </source>
</evidence>
<accession>A0A162AG59</accession>
<protein>
    <recommendedName>
        <fullName evidence="4">CARDB domain-containing protein</fullName>
    </recommendedName>
</protein>
<comment type="caution">
    <text evidence="2">The sequence shown here is derived from an EMBL/GenBank/DDBJ whole genome shotgun (WGS) entry which is preliminary data.</text>
</comment>
<reference evidence="2 3" key="1">
    <citation type="submission" date="2013-07" db="EMBL/GenBank/DDBJ databases">
        <title>Comparative Genomic and Metabolomic Analysis of Twelve Strains of Pseudoalteromonas luteoviolacea.</title>
        <authorList>
            <person name="Vynne N.G."/>
            <person name="Mansson M."/>
            <person name="Gram L."/>
        </authorList>
    </citation>
    <scope>NUCLEOTIDE SEQUENCE [LARGE SCALE GENOMIC DNA]</scope>
    <source>
        <strain evidence="2 3">H33</strain>
    </source>
</reference>
<gene>
    <name evidence="2" type="ORF">N476_20370</name>
</gene>
<dbReference type="Gene3D" id="2.60.40.10">
    <property type="entry name" value="Immunoglobulins"/>
    <property type="match status" value="1"/>
</dbReference>
<keyword evidence="1" id="KW-0732">Signal</keyword>
<evidence type="ECO:0000313" key="2">
    <source>
        <dbReference type="EMBL" id="KZN49195.1"/>
    </source>
</evidence>
<sequence>MSNKFKLAVLTTSLLSASAFANISVGNVAFDNHTVIPNPGSANFNIHYYLTGSQIFNPGGQVEFFLTKDGGATGYYVGREAPDLNCGTNGCRPINAQNTFKVSPFNLDGTTKEYLSSLCMPTDFQVVARFNNSVSVSHNSATFGTIGQPDWLFHSGSMTPANVSVGYGGNLKVNFVVKNDGCPNSPVLPKVGIFLADLNNNPLVYFGAVQVINDVGSQHEVLLPLKNINLAKGTYRIILMADVEQKVPETNENNNFGAFTLIVNDPATPADIPYYQKNANLDNSYEQLGYQLESLTHSITSEQKLEVLKEQPLKSN</sequence>
<dbReference type="Proteomes" id="UP000076503">
    <property type="component" value="Unassembled WGS sequence"/>
</dbReference>
<evidence type="ECO:0008006" key="4">
    <source>
        <dbReference type="Google" id="ProtNLM"/>
    </source>
</evidence>
<dbReference type="InterPro" id="IPR013783">
    <property type="entry name" value="Ig-like_fold"/>
</dbReference>
<evidence type="ECO:0000313" key="3">
    <source>
        <dbReference type="Proteomes" id="UP000076503"/>
    </source>
</evidence>